<dbReference type="Proteomes" id="UP000198589">
    <property type="component" value="Unassembled WGS sequence"/>
</dbReference>
<accession>A0A1I2LI75</accession>
<evidence type="ECO:0000313" key="2">
    <source>
        <dbReference type="EMBL" id="SFF78753.1"/>
    </source>
</evidence>
<dbReference type="Gene3D" id="3.90.1200.10">
    <property type="match status" value="1"/>
</dbReference>
<dbReference type="AlphaFoldDB" id="A0A1I2LI75"/>
<dbReference type="SUPFAM" id="SSF56112">
    <property type="entry name" value="Protein kinase-like (PK-like)"/>
    <property type="match status" value="1"/>
</dbReference>
<dbReference type="GO" id="GO:0016740">
    <property type="term" value="F:transferase activity"/>
    <property type="evidence" value="ECO:0007669"/>
    <property type="project" value="UniProtKB-KW"/>
</dbReference>
<dbReference type="EMBL" id="FOND01000027">
    <property type="protein sequence ID" value="SFF78753.1"/>
    <property type="molecule type" value="Genomic_DNA"/>
</dbReference>
<evidence type="ECO:0000313" key="3">
    <source>
        <dbReference type="Proteomes" id="UP000198589"/>
    </source>
</evidence>
<reference evidence="3" key="1">
    <citation type="submission" date="2016-10" db="EMBL/GenBank/DDBJ databases">
        <authorList>
            <person name="Varghese N."/>
            <person name="Submissions S."/>
        </authorList>
    </citation>
    <scope>NUCLEOTIDE SEQUENCE [LARGE SCALE GENOMIC DNA]</scope>
    <source>
        <strain evidence="3">DSM 46838</strain>
    </source>
</reference>
<organism evidence="2 3">
    <name type="scientific">Blastococcus tunisiensis</name>
    <dbReference type="NCBI Taxonomy" id="1798228"/>
    <lineage>
        <taxon>Bacteria</taxon>
        <taxon>Bacillati</taxon>
        <taxon>Actinomycetota</taxon>
        <taxon>Actinomycetes</taxon>
        <taxon>Geodermatophilales</taxon>
        <taxon>Geodermatophilaceae</taxon>
        <taxon>Blastococcus</taxon>
    </lineage>
</organism>
<proteinExistence type="predicted"/>
<keyword evidence="3" id="KW-1185">Reference proteome</keyword>
<dbReference type="InterPro" id="IPR011009">
    <property type="entry name" value="Kinase-like_dom_sf"/>
</dbReference>
<dbReference type="Pfam" id="PF01636">
    <property type="entry name" value="APH"/>
    <property type="match status" value="1"/>
</dbReference>
<keyword evidence="2" id="KW-0808">Transferase</keyword>
<dbReference type="STRING" id="1798228.SAMN05216574_1276"/>
<name>A0A1I2LI75_9ACTN</name>
<dbReference type="InterPro" id="IPR002575">
    <property type="entry name" value="Aminoglycoside_PTrfase"/>
</dbReference>
<sequence>MPVDRWPDSLRLLLAEPARGLWSAVLGPLGGRLQDLRPRSVSVQPDGAATVQFSAGVVWSGGRESRESLVAATGSRIPHGADVLERSAAGRALRVGVWRWPSDPALPGLAWAASAREVGTRLAGLVPATGGPRLRLRSYRPGRRAVIEARYPDGPRYLKVVPPSAVDRLVARHELLAGPVPAAPVLTATADGVLVLPGLPGTPLRALLSGEAGRLPSPEELERVLDALPSGMATLTPRGRRAPADGLVRAGSYAAVLGLVSPELRPRLDVLTAALAAADPGVHEPVPVHGDFYESQLLVDDGAVVGLLDVDTAGCGHRIDDWATLLAHLVLLEQVLPDPAVAVRYAREIEDAVLRRWPAEQVRPRVAAVLLGLATGPFRVQQPDWPALTSARLALAEEWAG</sequence>
<evidence type="ECO:0000259" key="1">
    <source>
        <dbReference type="Pfam" id="PF01636"/>
    </source>
</evidence>
<protein>
    <submittedName>
        <fullName evidence="2">Phosphotransferase enzyme family protein</fullName>
    </submittedName>
</protein>
<gene>
    <name evidence="2" type="ORF">SAMN05216574_1276</name>
</gene>
<feature type="domain" description="Aminoglycoside phosphotransferase" evidence="1">
    <location>
        <begin position="165"/>
        <end position="346"/>
    </location>
</feature>